<dbReference type="InterPro" id="IPR026569">
    <property type="entry name" value="Ribosomal_bL28"/>
</dbReference>
<dbReference type="InterPro" id="IPR034704">
    <property type="entry name" value="Ribosomal_bL28/bL31-like_sf"/>
</dbReference>
<sequence>QLSTRLPKIWKPQLFERQFYSEILDATLTITVTMRTLDLIDEAYGFDFYILKTPKADMCSKLGMDLKRTMLLRLARRDPKLHPDDPARREAIYDKYKEFVIPEEEAEWVGLSLEEAIEKQRLLEKKDPVPLFKVYAEELVSQLKEQALQKQ</sequence>
<organism evidence="6 7">
    <name type="scientific">Baryphthengus martii</name>
    <name type="common">Rufous motmot</name>
    <dbReference type="NCBI Taxonomy" id="176943"/>
    <lineage>
        <taxon>Eukaryota</taxon>
        <taxon>Metazoa</taxon>
        <taxon>Chordata</taxon>
        <taxon>Craniata</taxon>
        <taxon>Vertebrata</taxon>
        <taxon>Euteleostomi</taxon>
        <taxon>Archelosauria</taxon>
        <taxon>Archosauria</taxon>
        <taxon>Dinosauria</taxon>
        <taxon>Saurischia</taxon>
        <taxon>Theropoda</taxon>
        <taxon>Coelurosauria</taxon>
        <taxon>Aves</taxon>
        <taxon>Neognathae</taxon>
        <taxon>Neoaves</taxon>
        <taxon>Telluraves</taxon>
        <taxon>Coraciimorphae</taxon>
        <taxon>Coraciiformes</taxon>
        <taxon>Momotidae</taxon>
        <taxon>Baryphthengus</taxon>
    </lineage>
</organism>
<evidence type="ECO:0000256" key="4">
    <source>
        <dbReference type="ARBA" id="ARBA00035269"/>
    </source>
</evidence>
<name>A0A7K9EW44_BARMA</name>
<evidence type="ECO:0000256" key="2">
    <source>
        <dbReference type="ARBA" id="ARBA00022980"/>
    </source>
</evidence>
<keyword evidence="3" id="KW-0687">Ribonucleoprotein</keyword>
<reference evidence="6 7" key="1">
    <citation type="submission" date="2019-09" db="EMBL/GenBank/DDBJ databases">
        <title>Bird 10,000 Genomes (B10K) Project - Family phase.</title>
        <authorList>
            <person name="Zhang G."/>
        </authorList>
    </citation>
    <scope>NUCLEOTIDE SEQUENCE [LARGE SCALE GENOMIC DNA]</scope>
    <source>
        <strain evidence="6">B10K-DU-001-21</strain>
        <tissue evidence="6">Muscle</tissue>
    </source>
</reference>
<keyword evidence="2" id="KW-0689">Ribosomal protein</keyword>
<evidence type="ECO:0000313" key="6">
    <source>
        <dbReference type="EMBL" id="NXG80932.1"/>
    </source>
</evidence>
<gene>
    <name evidence="6" type="primary">Mrpl28</name>
    <name evidence="6" type="ORF">BARMAR_R07263</name>
</gene>
<evidence type="ECO:0000256" key="3">
    <source>
        <dbReference type="ARBA" id="ARBA00023274"/>
    </source>
</evidence>
<evidence type="ECO:0000256" key="1">
    <source>
        <dbReference type="ARBA" id="ARBA00008760"/>
    </source>
</evidence>
<dbReference type="OrthoDB" id="361870at2759"/>
<dbReference type="AlphaFoldDB" id="A0A7K9EW44"/>
<accession>A0A7K9EW44</accession>
<dbReference type="PANTHER" id="PTHR13528:SF2">
    <property type="entry name" value="LARGE RIBOSOMAL SUBUNIT PROTEIN BL28M"/>
    <property type="match status" value="1"/>
</dbReference>
<dbReference type="Proteomes" id="UP000578343">
    <property type="component" value="Unassembled WGS sequence"/>
</dbReference>
<comment type="caution">
    <text evidence="6">The sequence shown here is derived from an EMBL/GenBank/DDBJ whole genome shotgun (WGS) entry which is preliminary data.</text>
</comment>
<evidence type="ECO:0000313" key="7">
    <source>
        <dbReference type="Proteomes" id="UP000578343"/>
    </source>
</evidence>
<dbReference type="EMBL" id="VWZK01022092">
    <property type="protein sequence ID" value="NXG80932.1"/>
    <property type="molecule type" value="Genomic_DNA"/>
</dbReference>
<protein>
    <recommendedName>
        <fullName evidence="4">Large ribosomal subunit protein bL28m</fullName>
    </recommendedName>
    <alternativeName>
        <fullName evidence="5">39S ribosomal protein L28, mitochondrial</fullName>
    </alternativeName>
</protein>
<dbReference type="GO" id="GO:0005762">
    <property type="term" value="C:mitochondrial large ribosomal subunit"/>
    <property type="evidence" value="ECO:0007669"/>
    <property type="project" value="TreeGrafter"/>
</dbReference>
<feature type="non-terminal residue" evidence="6">
    <location>
        <position position="1"/>
    </location>
</feature>
<dbReference type="GO" id="GO:0003735">
    <property type="term" value="F:structural constituent of ribosome"/>
    <property type="evidence" value="ECO:0007669"/>
    <property type="project" value="InterPro"/>
</dbReference>
<feature type="non-terminal residue" evidence="6">
    <location>
        <position position="151"/>
    </location>
</feature>
<proteinExistence type="inferred from homology"/>
<dbReference type="SUPFAM" id="SSF143800">
    <property type="entry name" value="L28p-like"/>
    <property type="match status" value="1"/>
</dbReference>
<dbReference type="PANTHER" id="PTHR13528">
    <property type="entry name" value="39S RIBOSOMAL PROTEIN L28, MITOCHONDRIAL"/>
    <property type="match status" value="1"/>
</dbReference>
<keyword evidence="7" id="KW-1185">Reference proteome</keyword>
<comment type="similarity">
    <text evidence="1">Belongs to the bacterial ribosomal protein bL28 family.</text>
</comment>
<evidence type="ECO:0000256" key="5">
    <source>
        <dbReference type="ARBA" id="ARBA00035538"/>
    </source>
</evidence>